<evidence type="ECO:0000313" key="3">
    <source>
        <dbReference type="Proteomes" id="UP001341135"/>
    </source>
</evidence>
<dbReference type="InterPro" id="IPR011579">
    <property type="entry name" value="ATPase_dom"/>
</dbReference>
<dbReference type="Proteomes" id="UP001341135">
    <property type="component" value="Chromosome"/>
</dbReference>
<protein>
    <recommendedName>
        <fullName evidence="1">AAA+ ATPase domain-containing protein</fullName>
    </recommendedName>
</protein>
<dbReference type="PRINTS" id="PR00364">
    <property type="entry name" value="DISEASERSIST"/>
</dbReference>
<evidence type="ECO:0000259" key="1">
    <source>
        <dbReference type="SMART" id="SM00382"/>
    </source>
</evidence>
<dbReference type="Pfam" id="PF01637">
    <property type="entry name" value="ATPase_2"/>
    <property type="match status" value="1"/>
</dbReference>
<dbReference type="EMBL" id="AP028907">
    <property type="protein sequence ID" value="BES82215.1"/>
    <property type="molecule type" value="Genomic_DNA"/>
</dbReference>
<accession>A0ABM8J0D3</accession>
<dbReference type="SMART" id="SM00382">
    <property type="entry name" value="AAA"/>
    <property type="match status" value="1"/>
</dbReference>
<dbReference type="SUPFAM" id="SSF52540">
    <property type="entry name" value="P-loop containing nucleoside triphosphate hydrolases"/>
    <property type="match status" value="1"/>
</dbReference>
<feature type="domain" description="AAA+ ATPase" evidence="1">
    <location>
        <begin position="37"/>
        <end position="196"/>
    </location>
</feature>
<gene>
    <name evidence="2" type="ORF">PABY_17820</name>
</gene>
<dbReference type="InterPro" id="IPR027417">
    <property type="entry name" value="P-loop_NTPase"/>
</dbReference>
<dbReference type="CDD" id="cd00009">
    <property type="entry name" value="AAA"/>
    <property type="match status" value="1"/>
</dbReference>
<organism evidence="2 3">
    <name type="scientific">Pyrodictium abyssi</name>
    <dbReference type="NCBI Taxonomy" id="54256"/>
    <lineage>
        <taxon>Archaea</taxon>
        <taxon>Thermoproteota</taxon>
        <taxon>Thermoprotei</taxon>
        <taxon>Desulfurococcales</taxon>
        <taxon>Pyrodictiaceae</taxon>
        <taxon>Pyrodictium</taxon>
    </lineage>
</organism>
<proteinExistence type="predicted"/>
<evidence type="ECO:0000313" key="2">
    <source>
        <dbReference type="EMBL" id="BES82215.1"/>
    </source>
</evidence>
<sequence>MAVDCGFRVALPPLGSVCFVDRGLEFERLWGLLGRGAGVPLLVYGPEGCGKSTLLRYLAWRASRDGAVAVYIDALSGGDPEEAVYPLTAALREIVDEVAGAAGGAAGRVLAGRIGALVARIVERLEASGRRVLLVVDDVYQAIGVEEASAYTKRLYELIHRLYEAGAGSVLVVAATSEGVSRRILARHSYVLPQMLWNLGRSGLQELVSQVDAPLPPETLWRLTGGNPRALSQLATLGWDVDSWLGLLAVERIRPLLDSIGRERLKRLVEDPDSDPEAASILEEHNLMIRLSREASLGEAPEPDTELGIGRDWAWQLPALRLAAEKLLTRTKGREGL</sequence>
<reference evidence="2 3" key="1">
    <citation type="submission" date="2023-09" db="EMBL/GenBank/DDBJ databases">
        <title>Pyrofollis japonicus gen. nov. sp. nov., a novel member of the family Pyrodictiaceae isolated from the Iheya North hydrothermal field.</title>
        <authorList>
            <person name="Miyazaki U."/>
            <person name="Sanari M."/>
            <person name="Tame A."/>
            <person name="Kitajima M."/>
            <person name="Okamoto A."/>
            <person name="Sawayama S."/>
            <person name="Miyazaki J."/>
            <person name="Takai K."/>
            <person name="Nakagawa S."/>
        </authorList>
    </citation>
    <scope>NUCLEOTIDE SEQUENCE [LARGE SCALE GENOMIC DNA]</scope>
    <source>
        <strain evidence="2 3">AV2</strain>
    </source>
</reference>
<dbReference type="Gene3D" id="3.40.50.300">
    <property type="entry name" value="P-loop containing nucleotide triphosphate hydrolases"/>
    <property type="match status" value="1"/>
</dbReference>
<dbReference type="InterPro" id="IPR003593">
    <property type="entry name" value="AAA+_ATPase"/>
</dbReference>
<name>A0ABM8J0D3_9CREN</name>
<keyword evidence="3" id="KW-1185">Reference proteome</keyword>